<sequence length="36" mass="4022">MTRLQLLVEAMETGDVALGEQFSTKVLGFMHLAIDR</sequence>
<dbReference type="Gramene" id="KCW73662">
    <property type="protein sequence ID" value="KCW73662"/>
    <property type="gene ID" value="EUGRSUZ_E022481"/>
</dbReference>
<dbReference type="InParanoid" id="A0A059C5L7"/>
<dbReference type="EMBL" id="KK198757">
    <property type="protein sequence ID" value="KCW73662.1"/>
    <property type="molecule type" value="Genomic_DNA"/>
</dbReference>
<proteinExistence type="predicted"/>
<reference evidence="1" key="1">
    <citation type="submission" date="2013-07" db="EMBL/GenBank/DDBJ databases">
        <title>The genome of Eucalyptus grandis.</title>
        <authorList>
            <person name="Schmutz J."/>
            <person name="Hayes R."/>
            <person name="Myburg A."/>
            <person name="Tuskan G."/>
            <person name="Grattapaglia D."/>
            <person name="Rokhsar D.S."/>
        </authorList>
    </citation>
    <scope>NUCLEOTIDE SEQUENCE</scope>
    <source>
        <tissue evidence="1">Leaf extractions</tissue>
    </source>
</reference>
<name>A0A059C5L7_EUCGR</name>
<gene>
    <name evidence="1" type="ORF">EUGRSUZ_E022481</name>
</gene>
<dbReference type="AlphaFoldDB" id="A0A059C5L7"/>
<evidence type="ECO:0000313" key="1">
    <source>
        <dbReference type="EMBL" id="KCW73662.1"/>
    </source>
</evidence>
<accession>A0A059C5L7</accession>
<feature type="non-terminal residue" evidence="1">
    <location>
        <position position="36"/>
    </location>
</feature>
<organism evidence="1">
    <name type="scientific">Eucalyptus grandis</name>
    <name type="common">Flooded gum</name>
    <dbReference type="NCBI Taxonomy" id="71139"/>
    <lineage>
        <taxon>Eukaryota</taxon>
        <taxon>Viridiplantae</taxon>
        <taxon>Streptophyta</taxon>
        <taxon>Embryophyta</taxon>
        <taxon>Tracheophyta</taxon>
        <taxon>Spermatophyta</taxon>
        <taxon>Magnoliopsida</taxon>
        <taxon>eudicotyledons</taxon>
        <taxon>Gunneridae</taxon>
        <taxon>Pentapetalae</taxon>
        <taxon>rosids</taxon>
        <taxon>malvids</taxon>
        <taxon>Myrtales</taxon>
        <taxon>Myrtaceae</taxon>
        <taxon>Myrtoideae</taxon>
        <taxon>Eucalypteae</taxon>
        <taxon>Eucalyptus</taxon>
    </lineage>
</organism>
<protein>
    <submittedName>
        <fullName evidence="1">Uncharacterized protein</fullName>
    </submittedName>
</protein>